<keyword evidence="13" id="KW-0238">DNA-binding</keyword>
<dbReference type="GO" id="GO:0016787">
    <property type="term" value="F:hydrolase activity"/>
    <property type="evidence" value="ECO:0007669"/>
    <property type="project" value="UniProtKB-KW"/>
</dbReference>
<dbReference type="PANTHER" id="PTHR13710:SF108">
    <property type="entry name" value="ATP-DEPENDENT DNA HELICASE Q4"/>
    <property type="match status" value="1"/>
</dbReference>
<dbReference type="InterPro" id="IPR021110">
    <property type="entry name" value="DNA_rep_checkpnt_protein"/>
</dbReference>
<dbReference type="SMART" id="SM00490">
    <property type="entry name" value="HELICc"/>
    <property type="match status" value="1"/>
</dbReference>
<dbReference type="PROSITE" id="PS51194">
    <property type="entry name" value="HELICASE_CTER"/>
    <property type="match status" value="1"/>
</dbReference>
<name>A0A212CEN8_CEREH</name>
<dbReference type="FunFam" id="3.40.50.300:FF:000772">
    <property type="entry name" value="ATP-dependent DNA helicase Q4"/>
    <property type="match status" value="1"/>
</dbReference>
<proteinExistence type="inferred from homology"/>
<evidence type="ECO:0000256" key="11">
    <source>
        <dbReference type="ARBA" id="ARBA00022833"/>
    </source>
</evidence>
<evidence type="ECO:0000259" key="24">
    <source>
        <dbReference type="PROSITE" id="PS51192"/>
    </source>
</evidence>
<comment type="caution">
    <text evidence="26">The sequence shown here is derived from an EMBL/GenBank/DDBJ whole genome shotgun (WGS) entry which is preliminary data.</text>
</comment>
<dbReference type="GO" id="GO:0000723">
    <property type="term" value="P:telomere maintenance"/>
    <property type="evidence" value="ECO:0007669"/>
    <property type="project" value="TreeGrafter"/>
</dbReference>
<dbReference type="GO" id="GO:0046872">
    <property type="term" value="F:metal ion binding"/>
    <property type="evidence" value="ECO:0007669"/>
    <property type="project" value="UniProtKB-KW"/>
</dbReference>
<evidence type="ECO:0000256" key="3">
    <source>
        <dbReference type="ARBA" id="ARBA00004496"/>
    </source>
</evidence>
<dbReference type="InterPro" id="IPR001650">
    <property type="entry name" value="Helicase_C-like"/>
</dbReference>
<dbReference type="SUPFAM" id="SSF52540">
    <property type="entry name" value="P-loop containing nucleoside triphosphate hydrolases"/>
    <property type="match status" value="1"/>
</dbReference>
<evidence type="ECO:0000256" key="13">
    <source>
        <dbReference type="ARBA" id="ARBA00023125"/>
    </source>
</evidence>
<keyword evidence="6" id="KW-0597">Phosphoprotein</keyword>
<dbReference type="GO" id="GO:0005524">
    <property type="term" value="F:ATP binding"/>
    <property type="evidence" value="ECO:0007669"/>
    <property type="project" value="UniProtKB-KW"/>
</dbReference>
<feature type="compositionally biased region" description="Low complexity" evidence="23">
    <location>
        <begin position="288"/>
        <end position="302"/>
    </location>
</feature>
<evidence type="ECO:0000313" key="26">
    <source>
        <dbReference type="EMBL" id="OWK04447.1"/>
    </source>
</evidence>
<evidence type="ECO:0000256" key="14">
    <source>
        <dbReference type="ARBA" id="ARBA00023235"/>
    </source>
</evidence>
<keyword evidence="27" id="KW-1185">Reference proteome</keyword>
<evidence type="ECO:0000256" key="21">
    <source>
        <dbReference type="ARBA" id="ARBA00078242"/>
    </source>
</evidence>
<sequence length="1245" mass="136946">MDRLRDVRERLQAWELAFRRRSGRRPGKEDVEAAPEETRALYREYRSLKEALGQAGSVEPHGSKQSLPAAAEQMLEPSCWGHHLNRAATQSPRPSSGWNSQESAQEYGKRLKANLKGSLQARSTLGRIPRLAQRSSAKIPSPEPPGTAAAPIFPENVNEVLPQPPRPQLRPGRLQQLRASLSLRLGSLDPDWLQRCHNRTPDFLEVPRTCQPGLGAEDSQLLTPAVASVLSPSPGREVPLQGAEVPALPAAGVSAGKCQPGDHQGKKRRRSGELEGSLAQTQQGTDQAGPLPEGAGAAGPAEDCPEQPVKAQPPGRTPASRSAIQDRGNYVRLNMKQRCYVRGRALRGRLLRKQAWKQKWQKKGECFGGGQPRAPAQDSCSQHGQLSHWASRCPQPEPLLAPQKEDVKAANGAQTQPTLQEDSLRTSPACCQLSADEEDAEPGAPELLMPTGQSVSRTPCPPLSVPPLYPLGPSGQVADTPAEVFQALEQLGHQAFYPGQERVVMRILSGVSTLLVLPTGAGKSLCYQLPALLYYRRSPCLTLVISPLMSLMDDQLSGLPPGLKGACIHSGMTKKQRDSALQKAREARVQVLMLSPEALVGAGAGTLLSQLPPIAFACLDEAHCLSQWSHNFRPCYLRVCQTLRDQTGVHCFLGLTATATRSTALDVAWHLGVTEESVLRGPATIPANLHLSVSSDRDPEQALVTLLRSDRFRALDSVIIYCHRREDTERVAALLRTCLREARAPGPQGEARQACAPRTCPGHAPYLTALVFSAGRAPEAVAEAYHAGLCSRERRRVQRAFMEGRLRMVVATVAFGMGLDRPDVRAVLHLGLPPSFESYVQAVGRAGRDRQPAHCHLFLRPQGQDLRELRRHVHADAVDFLAVKRLVQRVFSPCTCPRQPPEQEGSGSGEGRLAGAPVAASAQDPGQPSIPHTPRCPGHERVLPVQPTVQALDMPEEAIETLLCYLELHPRRWLKLLAPTHARCHLRWPGGPTQLQALARRCPPLALCLAQQHPNMRRGCSSVELDLVELVDSTGWELGPVRQALLQLQWDREPGTGVPQGTGVLVEFRETAFHLHSPGDLTAQEMDQICDFLHGRVQAREQEALTRLHHTFRAFHSVAFPSCGPCLEQPAWEHSSRLKAVLSQYFEEESEQPGGLEPEDDPKLGQDRLQDWEDQIRRDIRQLLSSWPEQRFSGRAVARVFHGIGSPCYPAQVFGRDQRFWRKYLHLSFPALMHLATQELLLWGR</sequence>
<evidence type="ECO:0000256" key="9">
    <source>
        <dbReference type="ARBA" id="ARBA00022801"/>
    </source>
</evidence>
<keyword evidence="12" id="KW-0067">ATP-binding</keyword>
<feature type="compositionally biased region" description="Polar residues" evidence="23">
    <location>
        <begin position="412"/>
        <end position="421"/>
    </location>
</feature>
<dbReference type="FunFam" id="3.40.50.300:FF:001084">
    <property type="entry name" value="RecQ like helicase 4"/>
    <property type="match status" value="1"/>
</dbReference>
<evidence type="ECO:0000256" key="16">
    <source>
        <dbReference type="ARBA" id="ARBA00034617"/>
    </source>
</evidence>
<comment type="subcellular location">
    <subcellularLocation>
        <location evidence="3">Cytoplasm</location>
    </subcellularLocation>
    <subcellularLocation>
        <location evidence="2">Nucleus</location>
    </subcellularLocation>
</comment>
<feature type="domain" description="Helicase ATP-binding" evidence="24">
    <location>
        <begin position="504"/>
        <end position="677"/>
    </location>
</feature>
<comment type="catalytic activity">
    <reaction evidence="16">
        <text>Couples ATP hydrolysis with the unwinding of duplex DNA by translocating in the 3'-5' direction.</text>
        <dbReference type="EC" id="5.6.2.4"/>
    </reaction>
</comment>
<keyword evidence="7" id="KW-0479">Metal-binding</keyword>
<evidence type="ECO:0000256" key="8">
    <source>
        <dbReference type="ARBA" id="ARBA00022741"/>
    </source>
</evidence>
<accession>A0A212CEN8</accession>
<feature type="region of interest" description="Disordered" evidence="23">
    <location>
        <begin position="251"/>
        <end position="328"/>
    </location>
</feature>
<evidence type="ECO:0000256" key="22">
    <source>
        <dbReference type="ARBA" id="ARBA00084018"/>
    </source>
</evidence>
<dbReference type="EC" id="5.6.2.4" evidence="17"/>
<dbReference type="CDD" id="cd22289">
    <property type="entry name" value="RecQL4_SLD2_NTD"/>
    <property type="match status" value="1"/>
</dbReference>
<protein>
    <recommendedName>
        <fullName evidence="19">ATP-dependent DNA helicase Q4</fullName>
        <ecNumber evidence="17">5.6.2.4</ecNumber>
    </recommendedName>
    <alternativeName>
        <fullName evidence="20">DNA 3'-5' helicase RecQ4</fullName>
    </alternativeName>
    <alternativeName>
        <fullName evidence="21">DNA helicase, RecQ-like type 4</fullName>
    </alternativeName>
    <alternativeName>
        <fullName evidence="22">RecQ protein-like 4</fullName>
    </alternativeName>
</protein>
<dbReference type="GO" id="GO:0006260">
    <property type="term" value="P:DNA replication"/>
    <property type="evidence" value="ECO:0007669"/>
    <property type="project" value="InterPro"/>
</dbReference>
<organism evidence="26 27">
    <name type="scientific">Cervus elaphus hippelaphus</name>
    <name type="common">European red deer</name>
    <dbReference type="NCBI Taxonomy" id="46360"/>
    <lineage>
        <taxon>Eukaryota</taxon>
        <taxon>Metazoa</taxon>
        <taxon>Chordata</taxon>
        <taxon>Craniata</taxon>
        <taxon>Vertebrata</taxon>
        <taxon>Euteleostomi</taxon>
        <taxon>Mammalia</taxon>
        <taxon>Eutheria</taxon>
        <taxon>Laurasiatheria</taxon>
        <taxon>Artiodactyla</taxon>
        <taxon>Ruminantia</taxon>
        <taxon>Pecora</taxon>
        <taxon>Cervidae</taxon>
        <taxon>Cervinae</taxon>
        <taxon>Cervus</taxon>
    </lineage>
</organism>
<evidence type="ECO:0000256" key="12">
    <source>
        <dbReference type="ARBA" id="ARBA00022840"/>
    </source>
</evidence>
<evidence type="ECO:0000256" key="2">
    <source>
        <dbReference type="ARBA" id="ARBA00004123"/>
    </source>
</evidence>
<comment type="cofactor">
    <cofactor evidence="1">
        <name>Zn(2+)</name>
        <dbReference type="ChEBI" id="CHEBI:29105"/>
    </cofactor>
</comment>
<dbReference type="InterPro" id="IPR027417">
    <property type="entry name" value="P-loop_NTPase"/>
</dbReference>
<evidence type="ECO:0000256" key="23">
    <source>
        <dbReference type="SAM" id="MobiDB-lite"/>
    </source>
</evidence>
<dbReference type="Pfam" id="PF11719">
    <property type="entry name" value="Drc1-Sld2"/>
    <property type="match status" value="1"/>
</dbReference>
<dbReference type="PROSITE" id="PS51192">
    <property type="entry name" value="HELICASE_ATP_BIND_1"/>
    <property type="match status" value="1"/>
</dbReference>
<dbReference type="GO" id="GO:0043138">
    <property type="term" value="F:3'-5' DNA helicase activity"/>
    <property type="evidence" value="ECO:0007669"/>
    <property type="project" value="UniProtKB-EC"/>
</dbReference>
<reference evidence="26 27" key="1">
    <citation type="journal article" date="2018" name="Mol. Genet. Genomics">
        <title>The red deer Cervus elaphus genome CerEla1.0: sequencing, annotating, genes, and chromosomes.</title>
        <authorList>
            <person name="Bana N.A."/>
            <person name="Nyiri A."/>
            <person name="Nagy J."/>
            <person name="Frank K."/>
            <person name="Nagy T."/>
            <person name="Steger V."/>
            <person name="Schiller M."/>
            <person name="Lakatos P."/>
            <person name="Sugar L."/>
            <person name="Horn P."/>
            <person name="Barta E."/>
            <person name="Orosz L."/>
        </authorList>
    </citation>
    <scope>NUCLEOTIDE SEQUENCE [LARGE SCALE GENOMIC DNA]</scope>
    <source>
        <strain evidence="26">Hungarian</strain>
    </source>
</reference>
<evidence type="ECO:0000256" key="19">
    <source>
        <dbReference type="ARBA" id="ARBA00074290"/>
    </source>
</evidence>
<dbReference type="Proteomes" id="UP000242450">
    <property type="component" value="Chromosome 21"/>
</dbReference>
<keyword evidence="11" id="KW-0862">Zinc</keyword>
<dbReference type="InterPro" id="IPR014001">
    <property type="entry name" value="Helicase_ATP-bd"/>
</dbReference>
<evidence type="ECO:0000256" key="4">
    <source>
        <dbReference type="ARBA" id="ARBA00005446"/>
    </source>
</evidence>
<dbReference type="PANTHER" id="PTHR13710">
    <property type="entry name" value="DNA HELICASE RECQ FAMILY MEMBER"/>
    <property type="match status" value="1"/>
</dbReference>
<dbReference type="GO" id="GO:0000724">
    <property type="term" value="P:double-strand break repair via homologous recombination"/>
    <property type="evidence" value="ECO:0007669"/>
    <property type="project" value="TreeGrafter"/>
</dbReference>
<evidence type="ECO:0000256" key="18">
    <source>
        <dbReference type="ARBA" id="ARBA00049360"/>
    </source>
</evidence>
<comment type="similarity">
    <text evidence="4">Belongs to the helicase family. RecQ subfamily.</text>
</comment>
<evidence type="ECO:0000256" key="5">
    <source>
        <dbReference type="ARBA" id="ARBA00022490"/>
    </source>
</evidence>
<evidence type="ECO:0000256" key="17">
    <source>
        <dbReference type="ARBA" id="ARBA00034808"/>
    </source>
</evidence>
<dbReference type="GO" id="GO:0005694">
    <property type="term" value="C:chromosome"/>
    <property type="evidence" value="ECO:0007669"/>
    <property type="project" value="TreeGrafter"/>
</dbReference>
<keyword evidence="5" id="KW-0963">Cytoplasm</keyword>
<dbReference type="Pfam" id="PF00270">
    <property type="entry name" value="DEAD"/>
    <property type="match status" value="1"/>
</dbReference>
<gene>
    <name evidence="26" type="ORF">Celaphus_00016082</name>
</gene>
<dbReference type="GO" id="GO:0005634">
    <property type="term" value="C:nucleus"/>
    <property type="evidence" value="ECO:0007669"/>
    <property type="project" value="UniProtKB-SubCell"/>
</dbReference>
<keyword evidence="8" id="KW-0547">Nucleotide-binding</keyword>
<evidence type="ECO:0000256" key="6">
    <source>
        <dbReference type="ARBA" id="ARBA00022553"/>
    </source>
</evidence>
<dbReference type="Gene3D" id="3.40.50.300">
    <property type="entry name" value="P-loop containing nucleotide triphosphate hydrolases"/>
    <property type="match status" value="2"/>
</dbReference>
<dbReference type="Pfam" id="PF00271">
    <property type="entry name" value="Helicase_C"/>
    <property type="match status" value="1"/>
</dbReference>
<dbReference type="InterPro" id="IPR011545">
    <property type="entry name" value="DEAD/DEAH_box_helicase_dom"/>
</dbReference>
<feature type="region of interest" description="Disordered" evidence="23">
    <location>
        <begin position="366"/>
        <end position="426"/>
    </location>
</feature>
<dbReference type="Gene3D" id="1.10.10.1460">
    <property type="match status" value="1"/>
</dbReference>
<dbReference type="AlphaFoldDB" id="A0A212CEN8"/>
<comment type="catalytic activity">
    <reaction evidence="18">
        <text>ATP + H2O = ADP + phosphate + H(+)</text>
        <dbReference type="Rhea" id="RHEA:13065"/>
        <dbReference type="ChEBI" id="CHEBI:15377"/>
        <dbReference type="ChEBI" id="CHEBI:15378"/>
        <dbReference type="ChEBI" id="CHEBI:30616"/>
        <dbReference type="ChEBI" id="CHEBI:43474"/>
        <dbReference type="ChEBI" id="CHEBI:456216"/>
    </reaction>
</comment>
<dbReference type="FunFam" id="1.10.10.1460:FF:000001">
    <property type="entry name" value="DNA replication regulator Sld2"/>
    <property type="match status" value="1"/>
</dbReference>
<dbReference type="GO" id="GO:0003677">
    <property type="term" value="F:DNA binding"/>
    <property type="evidence" value="ECO:0007669"/>
    <property type="project" value="UniProtKB-KW"/>
</dbReference>
<evidence type="ECO:0000256" key="20">
    <source>
        <dbReference type="ARBA" id="ARBA00076756"/>
    </source>
</evidence>
<evidence type="ECO:0000259" key="25">
    <source>
        <dbReference type="PROSITE" id="PS51194"/>
    </source>
</evidence>
<feature type="compositionally biased region" description="Polar residues" evidence="23">
    <location>
        <begin position="87"/>
        <end position="104"/>
    </location>
</feature>
<dbReference type="GO" id="GO:0009378">
    <property type="term" value="F:four-way junction helicase activity"/>
    <property type="evidence" value="ECO:0007669"/>
    <property type="project" value="TreeGrafter"/>
</dbReference>
<evidence type="ECO:0000313" key="27">
    <source>
        <dbReference type="Proteomes" id="UP000242450"/>
    </source>
</evidence>
<keyword evidence="9" id="KW-0378">Hydrolase</keyword>
<feature type="region of interest" description="Disordered" evidence="23">
    <location>
        <begin position="894"/>
        <end position="938"/>
    </location>
</feature>
<keyword evidence="15" id="KW-0539">Nucleus</keyword>
<feature type="domain" description="Helicase C-terminal" evidence="25">
    <location>
        <begin position="698"/>
        <end position="894"/>
    </location>
</feature>
<keyword evidence="14" id="KW-0413">Isomerase</keyword>
<dbReference type="OrthoDB" id="18781at2759"/>
<feature type="region of interest" description="Disordered" evidence="23">
    <location>
        <begin position="81"/>
        <end position="107"/>
    </location>
</feature>
<dbReference type="EMBL" id="MKHE01000021">
    <property type="protein sequence ID" value="OWK04447.1"/>
    <property type="molecule type" value="Genomic_DNA"/>
</dbReference>
<evidence type="ECO:0000256" key="1">
    <source>
        <dbReference type="ARBA" id="ARBA00001947"/>
    </source>
</evidence>
<evidence type="ECO:0000256" key="7">
    <source>
        <dbReference type="ARBA" id="ARBA00022723"/>
    </source>
</evidence>
<dbReference type="SMART" id="SM00487">
    <property type="entry name" value="DEXDc"/>
    <property type="match status" value="1"/>
</dbReference>
<keyword evidence="10" id="KW-0347">Helicase</keyword>
<dbReference type="GO" id="GO:0005737">
    <property type="term" value="C:cytoplasm"/>
    <property type="evidence" value="ECO:0007669"/>
    <property type="project" value="UniProtKB-SubCell"/>
</dbReference>
<dbReference type="CDD" id="cd18018">
    <property type="entry name" value="DEXHc_RecQ4-like"/>
    <property type="match status" value="1"/>
</dbReference>
<evidence type="ECO:0000256" key="15">
    <source>
        <dbReference type="ARBA" id="ARBA00023242"/>
    </source>
</evidence>
<evidence type="ECO:0000256" key="10">
    <source>
        <dbReference type="ARBA" id="ARBA00022806"/>
    </source>
</evidence>